<keyword evidence="8" id="KW-1185">Reference proteome</keyword>
<dbReference type="SUPFAM" id="SSF51905">
    <property type="entry name" value="FAD/NAD(P)-binding domain"/>
    <property type="match status" value="1"/>
</dbReference>
<accession>A0A5J4KR61</accession>
<evidence type="ECO:0000313" key="8">
    <source>
        <dbReference type="Proteomes" id="UP000326912"/>
    </source>
</evidence>
<dbReference type="GO" id="GO:0009229">
    <property type="term" value="P:thiamine diphosphate biosynthetic process"/>
    <property type="evidence" value="ECO:0007669"/>
    <property type="project" value="UniProtKB-UniPathway"/>
</dbReference>
<evidence type="ECO:0000259" key="6">
    <source>
        <dbReference type="PROSITE" id="PS51186"/>
    </source>
</evidence>
<comment type="catalytic activity">
    <reaction evidence="4">
        <text>glycine + O2 + H2O = glyoxylate + H2O2 + NH4(+)</text>
        <dbReference type="Rhea" id="RHEA:11532"/>
        <dbReference type="ChEBI" id="CHEBI:15377"/>
        <dbReference type="ChEBI" id="CHEBI:15379"/>
        <dbReference type="ChEBI" id="CHEBI:16240"/>
        <dbReference type="ChEBI" id="CHEBI:28938"/>
        <dbReference type="ChEBI" id="CHEBI:36655"/>
        <dbReference type="ChEBI" id="CHEBI:57305"/>
        <dbReference type="EC" id="1.4.3.19"/>
    </reaction>
</comment>
<dbReference type="GO" id="GO:0043799">
    <property type="term" value="F:glycine oxidase activity"/>
    <property type="evidence" value="ECO:0007669"/>
    <property type="project" value="UniProtKB-EC"/>
</dbReference>
<dbReference type="Gene3D" id="3.50.50.60">
    <property type="entry name" value="FAD/NAD(P)-binding domain"/>
    <property type="match status" value="1"/>
</dbReference>
<dbReference type="SUPFAM" id="SSF55729">
    <property type="entry name" value="Acyl-CoA N-acyltransferases (Nat)"/>
    <property type="match status" value="1"/>
</dbReference>
<evidence type="ECO:0000256" key="5">
    <source>
        <dbReference type="ARBA" id="ARBA00050018"/>
    </source>
</evidence>
<dbReference type="Pfam" id="PF13302">
    <property type="entry name" value="Acetyltransf_3"/>
    <property type="match status" value="1"/>
</dbReference>
<evidence type="ECO:0000313" key="7">
    <source>
        <dbReference type="EMBL" id="GER90103.1"/>
    </source>
</evidence>
<dbReference type="InterPro" id="IPR006076">
    <property type="entry name" value="FAD-dep_OxRdtase"/>
</dbReference>
<dbReference type="InterPro" id="IPR036188">
    <property type="entry name" value="FAD/NAD-bd_sf"/>
</dbReference>
<dbReference type="GO" id="GO:0050660">
    <property type="term" value="F:flavin adenine dinucleotide binding"/>
    <property type="evidence" value="ECO:0007669"/>
    <property type="project" value="InterPro"/>
</dbReference>
<dbReference type="Gene3D" id="3.40.630.30">
    <property type="match status" value="1"/>
</dbReference>
<gene>
    <name evidence="7" type="ORF">KDW_42650</name>
</gene>
<comment type="pathway">
    <text evidence="1">Cofactor biosynthesis; thiamine diphosphate biosynthesis.</text>
</comment>
<reference evidence="7 8" key="1">
    <citation type="submission" date="2019-10" db="EMBL/GenBank/DDBJ databases">
        <title>Dictyobacter vulcani sp. nov., within the class Ktedonobacteria, isolated from soil of volcanic Mt. Zao.</title>
        <authorList>
            <person name="Zheng Y."/>
            <person name="Wang C.M."/>
            <person name="Sakai Y."/>
            <person name="Abe K."/>
            <person name="Yokota A."/>
            <person name="Yabe S."/>
        </authorList>
    </citation>
    <scope>NUCLEOTIDE SEQUENCE [LARGE SCALE GENOMIC DNA]</scope>
    <source>
        <strain evidence="7 8">W12</strain>
    </source>
</reference>
<dbReference type="Gene3D" id="3.30.9.10">
    <property type="entry name" value="D-Amino Acid Oxidase, subunit A, domain 2"/>
    <property type="match status" value="1"/>
</dbReference>
<evidence type="ECO:0000256" key="2">
    <source>
        <dbReference type="ARBA" id="ARBA00022977"/>
    </source>
</evidence>
<dbReference type="UniPathway" id="UPA00060"/>
<dbReference type="EMBL" id="BKZW01000002">
    <property type="protein sequence ID" value="GER90103.1"/>
    <property type="molecule type" value="Genomic_DNA"/>
</dbReference>
<proteinExistence type="predicted"/>
<comment type="caution">
    <text evidence="7">The sequence shown here is derived from an EMBL/GenBank/DDBJ whole genome shotgun (WGS) entry which is preliminary data.</text>
</comment>
<dbReference type="InterPro" id="IPR000182">
    <property type="entry name" value="GNAT_dom"/>
</dbReference>
<feature type="domain" description="N-acetyltransferase" evidence="6">
    <location>
        <begin position="391"/>
        <end position="549"/>
    </location>
</feature>
<dbReference type="GO" id="GO:0009228">
    <property type="term" value="P:thiamine biosynthetic process"/>
    <property type="evidence" value="ECO:0007669"/>
    <property type="project" value="UniProtKB-KW"/>
</dbReference>
<dbReference type="RefSeq" id="WP_162005458.1">
    <property type="nucleotide sequence ID" value="NZ_BKZW01000002.1"/>
</dbReference>
<dbReference type="PROSITE" id="PS51186">
    <property type="entry name" value="GNAT"/>
    <property type="match status" value="1"/>
</dbReference>
<evidence type="ECO:0000256" key="4">
    <source>
        <dbReference type="ARBA" id="ARBA00049872"/>
    </source>
</evidence>
<dbReference type="EC" id="1.4.3.19" evidence="5"/>
<dbReference type="GO" id="GO:0005737">
    <property type="term" value="C:cytoplasm"/>
    <property type="evidence" value="ECO:0007669"/>
    <property type="project" value="TreeGrafter"/>
</dbReference>
<sequence length="549" mass="59198">MMLSTQTTDVLIIGGGVIGCSCAYFLSKAGMNVTILEQGELGGQASGAAAGLLAPLGPIPAPGTFADLILASFRQFPAFVAELEASSGIDVGYERTGALRVVRSGKRLTRLKQRFELWQSLGVRVEWMEGTEALKREPLLASDVCGAVYSPEESQVNAVQLVRALALSAQQAGAHIYPHAAVNEIMYSGTNVTGVRTTAGDLYACKQLIVTAGAWSARLLHPLNDILLPLRPIVGQMLALSQPEPALQHIIFGDTKYLLPRKREVLVGATKEDNGFAIQVTPQGIDKLHTTALRLMPSLSSQSIIRSWAGVRPGTPDKRPIIGPIPGWENLLVATGHNSSGIILSPITGQGITEYVTTGHLPDVLQTFGYERFNTPEFLSPSTPRPQLLMPDLQLIRLDHAPALLAFELENRAYFAASVPDRGDEFFAEFDTRYAQLLKYQAAGTDFLHVLVAERGEVVGRVNLIEVADGSAELGYRIAQKAAGQGLATAAVRKVCELAATEYGLTRLRARVKRDNPASRKVLEHNGFVAVGELTLNGKPAMSYICELR</sequence>
<dbReference type="NCBIfam" id="TIGR02352">
    <property type="entry name" value="thiamin_ThiO"/>
    <property type="match status" value="1"/>
</dbReference>
<organism evidence="7 8">
    <name type="scientific">Dictyobacter vulcani</name>
    <dbReference type="NCBI Taxonomy" id="2607529"/>
    <lineage>
        <taxon>Bacteria</taxon>
        <taxon>Bacillati</taxon>
        <taxon>Chloroflexota</taxon>
        <taxon>Ktedonobacteria</taxon>
        <taxon>Ktedonobacterales</taxon>
        <taxon>Dictyobacteraceae</taxon>
        <taxon>Dictyobacter</taxon>
    </lineage>
</organism>
<evidence type="ECO:0000256" key="3">
    <source>
        <dbReference type="ARBA" id="ARBA00023002"/>
    </source>
</evidence>
<keyword evidence="3" id="KW-0560">Oxidoreductase</keyword>
<name>A0A5J4KR61_9CHLR</name>
<dbReference type="PANTHER" id="PTHR13847">
    <property type="entry name" value="SARCOSINE DEHYDROGENASE-RELATED"/>
    <property type="match status" value="1"/>
</dbReference>
<protein>
    <recommendedName>
        <fullName evidence="5">glycine oxidase</fullName>
        <ecNumber evidence="5">1.4.3.19</ecNumber>
    </recommendedName>
</protein>
<dbReference type="Proteomes" id="UP000326912">
    <property type="component" value="Unassembled WGS sequence"/>
</dbReference>
<evidence type="ECO:0000256" key="1">
    <source>
        <dbReference type="ARBA" id="ARBA00004948"/>
    </source>
</evidence>
<dbReference type="PANTHER" id="PTHR13847:SF289">
    <property type="entry name" value="GLYCINE OXIDASE"/>
    <property type="match status" value="1"/>
</dbReference>
<dbReference type="InterPro" id="IPR016181">
    <property type="entry name" value="Acyl_CoA_acyltransferase"/>
</dbReference>
<keyword evidence="2" id="KW-0784">Thiamine biosynthesis</keyword>
<dbReference type="SUPFAM" id="SSF54373">
    <property type="entry name" value="FAD-linked reductases, C-terminal domain"/>
    <property type="match status" value="1"/>
</dbReference>
<dbReference type="Pfam" id="PF01266">
    <property type="entry name" value="DAO"/>
    <property type="match status" value="1"/>
</dbReference>
<dbReference type="AlphaFoldDB" id="A0A5J4KR61"/>
<dbReference type="GO" id="GO:0016747">
    <property type="term" value="F:acyltransferase activity, transferring groups other than amino-acyl groups"/>
    <property type="evidence" value="ECO:0007669"/>
    <property type="project" value="InterPro"/>
</dbReference>
<dbReference type="InterPro" id="IPR012727">
    <property type="entry name" value="Gly_oxidase_ThiO"/>
</dbReference>